<evidence type="ECO:0000313" key="3">
    <source>
        <dbReference type="Proteomes" id="UP000054324"/>
    </source>
</evidence>
<dbReference type="GeneID" id="20324958"/>
<dbReference type="EMBL" id="KL597026">
    <property type="protein sequence ID" value="KER20736.1"/>
    <property type="molecule type" value="Genomic_DNA"/>
</dbReference>
<accession>A0A074Z5D6</accession>
<dbReference type="CTD" id="20324958"/>
<evidence type="ECO:0000313" key="1">
    <source>
        <dbReference type="EMBL" id="KER20736.1"/>
    </source>
</evidence>
<name>A0A074Z5D6_OPIVI</name>
<dbReference type="KEGG" id="ovi:T265_10789"/>
<dbReference type="RefSeq" id="XP_009175523.1">
    <property type="nucleotide sequence ID" value="XM_009177259.1"/>
</dbReference>
<dbReference type="AlphaFoldDB" id="A0A074Z5D6"/>
<reference evidence="2 3" key="1">
    <citation type="submission" date="2013-11" db="EMBL/GenBank/DDBJ databases">
        <title>Opisthorchis viverrini - life in the bile duct.</title>
        <authorList>
            <person name="Young N.D."/>
            <person name="Nagarajan N."/>
            <person name="Lin S.J."/>
            <person name="Korhonen P.K."/>
            <person name="Jex A.R."/>
            <person name="Hall R.S."/>
            <person name="Safavi-Hemami H."/>
            <person name="Kaewkong W."/>
            <person name="Bertrand D."/>
            <person name="Gao S."/>
            <person name="Seet Q."/>
            <person name="Wongkham S."/>
            <person name="Teh B.T."/>
            <person name="Wongkham C."/>
            <person name="Intapan P.M."/>
            <person name="Maleewong W."/>
            <person name="Yang X."/>
            <person name="Hu M."/>
            <person name="Wang Z."/>
            <person name="Hofmann A."/>
            <person name="Sternberg P.W."/>
            <person name="Tan P."/>
            <person name="Wang J."/>
            <person name="Gasser R.B."/>
        </authorList>
    </citation>
    <scope>NUCLEOTIDE SEQUENCE [LARGE SCALE GENOMIC DNA]</scope>
</reference>
<dbReference type="Proteomes" id="UP000054324">
    <property type="component" value="Unassembled WGS sequence"/>
</dbReference>
<dbReference type="EMBL" id="KL597026">
    <property type="protein sequence ID" value="KER20737.1"/>
    <property type="molecule type" value="Genomic_DNA"/>
</dbReference>
<gene>
    <name evidence="1" type="ORF">T265_10789</name>
    <name evidence="2" type="ORF">T265_10790</name>
</gene>
<evidence type="ECO:0000313" key="2">
    <source>
        <dbReference type="EMBL" id="KER20737.1"/>
    </source>
</evidence>
<keyword evidence="3" id="KW-1185">Reference proteome</keyword>
<dbReference type="RefSeq" id="XP_009175524.1">
    <property type="nucleotide sequence ID" value="XM_009177260.1"/>
</dbReference>
<organism evidence="2 3">
    <name type="scientific">Opisthorchis viverrini</name>
    <name type="common">Southeast Asian liver fluke</name>
    <dbReference type="NCBI Taxonomy" id="6198"/>
    <lineage>
        <taxon>Eukaryota</taxon>
        <taxon>Metazoa</taxon>
        <taxon>Spiralia</taxon>
        <taxon>Lophotrochozoa</taxon>
        <taxon>Platyhelminthes</taxon>
        <taxon>Trematoda</taxon>
        <taxon>Digenea</taxon>
        <taxon>Opisthorchiida</taxon>
        <taxon>Opisthorchiata</taxon>
        <taxon>Opisthorchiidae</taxon>
        <taxon>Opisthorchis</taxon>
    </lineage>
</organism>
<protein>
    <submittedName>
        <fullName evidence="2">Uncharacterized protein</fullName>
    </submittedName>
</protein>
<dbReference type="CTD" id="20324957"/>
<sequence length="59" mass="6771">MFHLLSLIRPEHHELPDMGGHLDRFGDYATNLEFAKARKLQRNLLTRKFKSIPGLPTAA</sequence>
<dbReference type="KEGG" id="ovi:T265_10790"/>
<proteinExistence type="predicted"/>
<dbReference type="GeneID" id="20324957"/>